<organism evidence="2 3">
    <name type="scientific">Streptomyces fodineus</name>
    <dbReference type="NCBI Taxonomy" id="1904616"/>
    <lineage>
        <taxon>Bacteria</taxon>
        <taxon>Bacillati</taxon>
        <taxon>Actinomycetota</taxon>
        <taxon>Actinomycetes</taxon>
        <taxon>Kitasatosporales</taxon>
        <taxon>Streptomycetaceae</taxon>
        <taxon>Streptomyces</taxon>
    </lineage>
</organism>
<gene>
    <name evidence="2" type="ORF">BFF78_00820</name>
</gene>
<dbReference type="AlphaFoldDB" id="A0A1D7Y2Z8"/>
<name>A0A1D7Y2Z8_9ACTN</name>
<feature type="region of interest" description="Disordered" evidence="1">
    <location>
        <begin position="54"/>
        <end position="73"/>
    </location>
</feature>
<proteinExistence type="predicted"/>
<evidence type="ECO:0000256" key="1">
    <source>
        <dbReference type="SAM" id="MobiDB-lite"/>
    </source>
</evidence>
<evidence type="ECO:0000313" key="3">
    <source>
        <dbReference type="Proteomes" id="UP000094960"/>
    </source>
</evidence>
<keyword evidence="3" id="KW-1185">Reference proteome</keyword>
<protein>
    <recommendedName>
        <fullName evidence="4">HTH arsR-type domain-containing protein</fullName>
    </recommendedName>
</protein>
<dbReference type="EMBL" id="CP017248">
    <property type="protein sequence ID" value="AOR29820.1"/>
    <property type="molecule type" value="Genomic_DNA"/>
</dbReference>
<dbReference type="KEGG" id="spun:BFF78_00820"/>
<dbReference type="Proteomes" id="UP000094960">
    <property type="component" value="Chromosome"/>
</dbReference>
<evidence type="ECO:0000313" key="2">
    <source>
        <dbReference type="EMBL" id="AOR29820.1"/>
    </source>
</evidence>
<evidence type="ECO:0008006" key="4">
    <source>
        <dbReference type="Google" id="ProtNLM"/>
    </source>
</evidence>
<sequence>MTATEAAQMVGESPTNYAFHLCTLAKYGFVEEAGGGTGRSRPWRRAHIGFSFEASDSPGDTESTIAAAASARC</sequence>
<reference evidence="3" key="1">
    <citation type="submission" date="2016-09" db="EMBL/GenBank/DDBJ databases">
        <title>Streptomyces puniciscabiei strain:TW1S1 Genome sequencing and assembly.</title>
        <authorList>
            <person name="Kim M.-K."/>
            <person name="Kim S.B."/>
        </authorList>
    </citation>
    <scope>NUCLEOTIDE SEQUENCE [LARGE SCALE GENOMIC DNA]</scope>
    <source>
        <strain evidence="3">TW1S1</strain>
    </source>
</reference>
<accession>A0A1D7Y2Z8</accession>